<feature type="compositionally biased region" description="Basic and acidic residues" evidence="1">
    <location>
        <begin position="208"/>
        <end position="217"/>
    </location>
</feature>
<dbReference type="AlphaFoldDB" id="A0AAV2DSP2"/>
<protein>
    <recommendedName>
        <fullName evidence="4">FHA domain-containing protein</fullName>
    </recommendedName>
</protein>
<gene>
    <name evidence="2" type="ORF">LTRI10_LOCUS18271</name>
</gene>
<evidence type="ECO:0000256" key="1">
    <source>
        <dbReference type="SAM" id="MobiDB-lite"/>
    </source>
</evidence>
<feature type="region of interest" description="Disordered" evidence="1">
    <location>
        <begin position="188"/>
        <end position="319"/>
    </location>
</feature>
<feature type="compositionally biased region" description="Acidic residues" evidence="1">
    <location>
        <begin position="274"/>
        <end position="319"/>
    </location>
</feature>
<reference evidence="2 3" key="1">
    <citation type="submission" date="2024-04" db="EMBL/GenBank/DDBJ databases">
        <authorList>
            <person name="Fracassetti M."/>
        </authorList>
    </citation>
    <scope>NUCLEOTIDE SEQUENCE [LARGE SCALE GENOMIC DNA]</scope>
</reference>
<sequence length="319" mass="36310">MEIEGDDGSKTELHRGSATVLGRGNGFETDDRTVSRRHIEFRLDGANRGGEYPAPAGGNHSQPLPRVSFLVLGKNPVCVRTDGEEKLFKKSDRGQLVAGDCFCISTQPPVWFRLRTVGRAEARDIESDAGYGNETEKESEDEENFDISLVDPVKEFGFLVIGREFERYPKGRVRNAKEWDWFLDETEGVSEDENEGGRRGRRKKKKKNGMDDEWRGESEDEEKEIGAETTTNRRKKDGGGGKYTTRSQDKKRKKESDGEEKQVGGGKKKKISEVDEEKEEDEDDETLGGFIVDEEELDDEEEEEEEEFMDDDEEEDEEE</sequence>
<dbReference type="PANTHER" id="PTHR37733">
    <property type="entry name" value="SMAD/FHA DOMAIN-CONTAINING PROTEIN"/>
    <property type="match status" value="1"/>
</dbReference>
<evidence type="ECO:0008006" key="4">
    <source>
        <dbReference type="Google" id="ProtNLM"/>
    </source>
</evidence>
<dbReference type="Proteomes" id="UP001497516">
    <property type="component" value="Chromosome 3"/>
</dbReference>
<evidence type="ECO:0000313" key="2">
    <source>
        <dbReference type="EMBL" id="CAL1376548.1"/>
    </source>
</evidence>
<dbReference type="EMBL" id="OZ034816">
    <property type="protein sequence ID" value="CAL1376548.1"/>
    <property type="molecule type" value="Genomic_DNA"/>
</dbReference>
<accession>A0AAV2DSP2</accession>
<feature type="region of interest" description="Disordered" evidence="1">
    <location>
        <begin position="125"/>
        <end position="146"/>
    </location>
</feature>
<dbReference type="InterPro" id="IPR008984">
    <property type="entry name" value="SMAD_FHA_dom_sf"/>
</dbReference>
<organism evidence="2 3">
    <name type="scientific">Linum trigynum</name>
    <dbReference type="NCBI Taxonomy" id="586398"/>
    <lineage>
        <taxon>Eukaryota</taxon>
        <taxon>Viridiplantae</taxon>
        <taxon>Streptophyta</taxon>
        <taxon>Embryophyta</taxon>
        <taxon>Tracheophyta</taxon>
        <taxon>Spermatophyta</taxon>
        <taxon>Magnoliopsida</taxon>
        <taxon>eudicotyledons</taxon>
        <taxon>Gunneridae</taxon>
        <taxon>Pentapetalae</taxon>
        <taxon>rosids</taxon>
        <taxon>fabids</taxon>
        <taxon>Malpighiales</taxon>
        <taxon>Linaceae</taxon>
        <taxon>Linum</taxon>
    </lineage>
</organism>
<dbReference type="Gene3D" id="2.60.200.20">
    <property type="match status" value="1"/>
</dbReference>
<keyword evidence="3" id="KW-1185">Reference proteome</keyword>
<proteinExistence type="predicted"/>
<name>A0AAV2DSP2_9ROSI</name>
<dbReference type="PANTHER" id="PTHR37733:SF1">
    <property type="entry name" value="SMAD_FHA DOMAIN-CONTAINING PROTEIN"/>
    <property type="match status" value="1"/>
</dbReference>
<dbReference type="CDD" id="cd22671">
    <property type="entry name" value="FHA_APTX-like"/>
    <property type="match status" value="1"/>
</dbReference>
<evidence type="ECO:0000313" key="3">
    <source>
        <dbReference type="Proteomes" id="UP001497516"/>
    </source>
</evidence>
<feature type="region of interest" description="Disordered" evidence="1">
    <location>
        <begin position="1"/>
        <end position="33"/>
    </location>
</feature>
<dbReference type="SUPFAM" id="SSF49879">
    <property type="entry name" value="SMAD/FHA domain"/>
    <property type="match status" value="1"/>
</dbReference>